<dbReference type="Proteomes" id="UP001217485">
    <property type="component" value="Unassembled WGS sequence"/>
</dbReference>
<keyword evidence="2" id="KW-1185">Reference proteome</keyword>
<organism evidence="1 2">
    <name type="scientific">Sorangium atrum</name>
    <dbReference type="NCBI Taxonomy" id="2995308"/>
    <lineage>
        <taxon>Bacteria</taxon>
        <taxon>Pseudomonadati</taxon>
        <taxon>Myxococcota</taxon>
        <taxon>Polyangia</taxon>
        <taxon>Polyangiales</taxon>
        <taxon>Polyangiaceae</taxon>
        <taxon>Sorangium</taxon>
    </lineage>
</organism>
<evidence type="ECO:0000313" key="1">
    <source>
        <dbReference type="EMBL" id="MDC0676871.1"/>
    </source>
</evidence>
<proteinExistence type="predicted"/>
<comment type="caution">
    <text evidence="1">The sequence shown here is derived from an EMBL/GenBank/DDBJ whole genome shotgun (WGS) entry which is preliminary data.</text>
</comment>
<dbReference type="EMBL" id="JAQNDK010000001">
    <property type="protein sequence ID" value="MDC0676871.1"/>
    <property type="molecule type" value="Genomic_DNA"/>
</dbReference>
<evidence type="ECO:0000313" key="2">
    <source>
        <dbReference type="Proteomes" id="UP001217485"/>
    </source>
</evidence>
<sequence>MRLLPNPERAWERATHVQTLARAEIERRVLPFSGEVEVLSGGHARRGMRWLEASTPAWLGSAYWRAPQLGESFS</sequence>
<name>A0ABT5BRS3_9BACT</name>
<protein>
    <submittedName>
        <fullName evidence="1">Uncharacterized protein</fullName>
    </submittedName>
</protein>
<gene>
    <name evidence="1" type="ORF">POL72_03895</name>
</gene>
<accession>A0ABT5BRS3</accession>
<dbReference type="RefSeq" id="WP_272093645.1">
    <property type="nucleotide sequence ID" value="NZ_JAQNDK010000001.1"/>
</dbReference>
<reference evidence="1 2" key="1">
    <citation type="submission" date="2023-01" db="EMBL/GenBank/DDBJ databases">
        <title>Minimal conservation of predation-associated metabolite biosynthetic gene clusters underscores biosynthetic potential of Myxococcota including descriptions for ten novel species: Archangium lansinium sp. nov., Myxococcus landrumus sp. nov., Nannocystis bai.</title>
        <authorList>
            <person name="Ahearne A."/>
            <person name="Stevens C."/>
            <person name="Dowd S."/>
        </authorList>
    </citation>
    <scope>NUCLEOTIDE SEQUENCE [LARGE SCALE GENOMIC DNA]</scope>
    <source>
        <strain evidence="1 2">WIWO2</strain>
    </source>
</reference>